<gene>
    <name evidence="2" type="ORF">AWH48_04745</name>
</gene>
<protein>
    <recommendedName>
        <fullName evidence="4">Stage III sporulation protein AF</fullName>
    </recommendedName>
</protein>
<accession>A0A177KS66</accession>
<comment type="caution">
    <text evidence="2">The sequence shown here is derived from an EMBL/GenBank/DDBJ whole genome shotgun (WGS) entry which is preliminary data.</text>
</comment>
<reference evidence="2 3" key="1">
    <citation type="submission" date="2016-01" db="EMBL/GenBank/DDBJ databases">
        <title>Investigation of taxonomic status of Bacillus aminovorans.</title>
        <authorList>
            <person name="Verma A."/>
            <person name="Pal Y."/>
            <person name="Krishnamurthi S."/>
        </authorList>
    </citation>
    <scope>NUCLEOTIDE SEQUENCE [LARGE SCALE GENOMIC DNA]</scope>
    <source>
        <strain evidence="2 3">DSM 4337</strain>
    </source>
</reference>
<keyword evidence="1" id="KW-1133">Transmembrane helix</keyword>
<proteinExistence type="predicted"/>
<keyword evidence="1" id="KW-0472">Membrane</keyword>
<feature type="transmembrane region" description="Helical" evidence="1">
    <location>
        <begin position="37"/>
        <end position="63"/>
    </location>
</feature>
<dbReference type="InterPro" id="IPR014245">
    <property type="entry name" value="Spore_III_AF"/>
</dbReference>
<dbReference type="Proteomes" id="UP000077271">
    <property type="component" value="Unassembled WGS sequence"/>
</dbReference>
<name>A0A177KS66_9BACI</name>
<dbReference type="RefSeq" id="WP_018393891.1">
    <property type="nucleotide sequence ID" value="NZ_LQWZ01000023.1"/>
</dbReference>
<dbReference type="NCBIfam" id="TIGR02896">
    <property type="entry name" value="spore_III_AF"/>
    <property type="match status" value="1"/>
</dbReference>
<dbReference type="Pfam" id="PF09581">
    <property type="entry name" value="Spore_III_AF"/>
    <property type="match status" value="1"/>
</dbReference>
<sequence>MQSVFDWLTGVLAVLLCAAIIDMIIPESPMQKYVRLVAGLVILTAIITPVFALLTGVDFSFLLENEQKTTVFQQDTDDHLKQLTEMESLTANPYMNQQLLADAESALQLFPSCDVRNVEADIEQSELKHVLLTVKGTEESCPEEKIIDLLSQKWNIDAVRVNMVIQKGGSGGE</sequence>
<evidence type="ECO:0000313" key="2">
    <source>
        <dbReference type="EMBL" id="OAH55987.1"/>
    </source>
</evidence>
<evidence type="ECO:0000256" key="1">
    <source>
        <dbReference type="SAM" id="Phobius"/>
    </source>
</evidence>
<evidence type="ECO:0008006" key="4">
    <source>
        <dbReference type="Google" id="ProtNLM"/>
    </source>
</evidence>
<keyword evidence="1" id="KW-0812">Transmembrane</keyword>
<organism evidence="2 3">
    <name type="scientific">Domibacillus aminovorans</name>
    <dbReference type="NCBI Taxonomy" id="29332"/>
    <lineage>
        <taxon>Bacteria</taxon>
        <taxon>Bacillati</taxon>
        <taxon>Bacillota</taxon>
        <taxon>Bacilli</taxon>
        <taxon>Bacillales</taxon>
        <taxon>Bacillaceae</taxon>
        <taxon>Domibacillus</taxon>
    </lineage>
</organism>
<dbReference type="AlphaFoldDB" id="A0A177KS66"/>
<dbReference type="EMBL" id="LQWZ01000023">
    <property type="protein sequence ID" value="OAH55987.1"/>
    <property type="molecule type" value="Genomic_DNA"/>
</dbReference>
<feature type="transmembrane region" description="Helical" evidence="1">
    <location>
        <begin position="6"/>
        <end position="25"/>
    </location>
</feature>
<dbReference type="OrthoDB" id="2375554at2"/>
<evidence type="ECO:0000313" key="3">
    <source>
        <dbReference type="Proteomes" id="UP000077271"/>
    </source>
</evidence>